<organism evidence="1 2">
    <name type="scientific">Cnuella takakiae</name>
    <dbReference type="NCBI Taxonomy" id="1302690"/>
    <lineage>
        <taxon>Bacteria</taxon>
        <taxon>Pseudomonadati</taxon>
        <taxon>Bacteroidota</taxon>
        <taxon>Chitinophagia</taxon>
        <taxon>Chitinophagales</taxon>
        <taxon>Chitinophagaceae</taxon>
        <taxon>Cnuella</taxon>
    </lineage>
</organism>
<gene>
    <name evidence="1" type="ORF">SAMN05444008_105131</name>
</gene>
<accession>A0A1M4Z8P5</accession>
<protein>
    <submittedName>
        <fullName evidence="1">Uncharacterized protein</fullName>
    </submittedName>
</protein>
<sequence length="49" mass="5501">MVPIRTEVFRKENIHEKNGGKAFFLVFKRYSGEKTSAGLNAIILKAAYG</sequence>
<reference evidence="1 2" key="1">
    <citation type="submission" date="2016-11" db="EMBL/GenBank/DDBJ databases">
        <authorList>
            <person name="Jaros S."/>
            <person name="Januszkiewicz K."/>
            <person name="Wedrychowicz H."/>
        </authorList>
    </citation>
    <scope>NUCLEOTIDE SEQUENCE [LARGE SCALE GENOMIC DNA]</scope>
    <source>
        <strain evidence="1 2">DSM 26897</strain>
    </source>
</reference>
<name>A0A1M4Z8P5_9BACT</name>
<proteinExistence type="predicted"/>
<dbReference type="EMBL" id="FQUO01000005">
    <property type="protein sequence ID" value="SHF14390.1"/>
    <property type="molecule type" value="Genomic_DNA"/>
</dbReference>
<keyword evidence="2" id="KW-1185">Reference proteome</keyword>
<evidence type="ECO:0000313" key="2">
    <source>
        <dbReference type="Proteomes" id="UP000184368"/>
    </source>
</evidence>
<dbReference type="Proteomes" id="UP000184368">
    <property type="component" value="Unassembled WGS sequence"/>
</dbReference>
<evidence type="ECO:0000313" key="1">
    <source>
        <dbReference type="EMBL" id="SHF14390.1"/>
    </source>
</evidence>
<dbReference type="AlphaFoldDB" id="A0A1M4Z8P5"/>